<evidence type="ECO:0000313" key="1">
    <source>
        <dbReference type="EMBL" id="RKN80158.1"/>
    </source>
</evidence>
<dbReference type="EMBL" id="RBCJ01000003">
    <property type="protein sequence ID" value="RKN80158.1"/>
    <property type="molecule type" value="Genomic_DNA"/>
</dbReference>
<evidence type="ECO:0000313" key="2">
    <source>
        <dbReference type="Proteomes" id="UP000276603"/>
    </source>
</evidence>
<dbReference type="Proteomes" id="UP000276603">
    <property type="component" value="Unassembled WGS sequence"/>
</dbReference>
<dbReference type="AlphaFoldDB" id="A0A3B0C674"/>
<keyword evidence="2" id="KW-1185">Reference proteome</keyword>
<protein>
    <recommendedName>
        <fullName evidence="3">Winged helix-turn-helix domain-containing protein</fullName>
    </recommendedName>
</protein>
<organism evidence="1 2">
    <name type="scientific">Ulvibacterium marinum</name>
    <dbReference type="NCBI Taxonomy" id="2419782"/>
    <lineage>
        <taxon>Bacteria</taxon>
        <taxon>Pseudomonadati</taxon>
        <taxon>Bacteroidota</taxon>
        <taxon>Flavobacteriia</taxon>
        <taxon>Flavobacteriales</taxon>
        <taxon>Flavobacteriaceae</taxon>
        <taxon>Ulvibacterium</taxon>
    </lineage>
</organism>
<sequence length="70" mass="8031">MTDKLKYYEALKLSNGRLNEIELGEKLGINEARTQELIAILLSEYKIAYAINGYCNYSIFSKARARPNSR</sequence>
<accession>A0A3B0C674</accession>
<name>A0A3B0C674_9FLAO</name>
<dbReference type="OrthoDB" id="840167at2"/>
<comment type="caution">
    <text evidence="1">The sequence shown here is derived from an EMBL/GenBank/DDBJ whole genome shotgun (WGS) entry which is preliminary data.</text>
</comment>
<reference evidence="1 2" key="1">
    <citation type="submission" date="2018-10" db="EMBL/GenBank/DDBJ databases">
        <title>Ulvibacterium marinum gen. nov., sp. nov., a novel marine bacterium of the family Flavobacteriaceae, isolated from a culture of the green alga Ulva prolifera.</title>
        <authorList>
            <person name="Zhang Z."/>
        </authorList>
    </citation>
    <scope>NUCLEOTIDE SEQUENCE [LARGE SCALE GENOMIC DNA]</scope>
    <source>
        <strain evidence="1 2">CCMM003</strain>
    </source>
</reference>
<dbReference type="RefSeq" id="WP_120712967.1">
    <property type="nucleotide sequence ID" value="NZ_RBCJ01000003.1"/>
</dbReference>
<gene>
    <name evidence="1" type="ORF">D7Z94_18140</name>
</gene>
<proteinExistence type="predicted"/>
<evidence type="ECO:0008006" key="3">
    <source>
        <dbReference type="Google" id="ProtNLM"/>
    </source>
</evidence>